<proteinExistence type="predicted"/>
<sequence>MFFPSISSLVVWRTEDRKRSKADNLLTRSAFWDTCRPSTVRLLIMIRDWRQRPPHVYGVNGGQNYLNTRLETNARQHVAACNTRSGRQRSEPRTINGQPITGHEFGRYFEDYLTYL</sequence>
<dbReference type="AlphaFoldDB" id="A0A7R9PTU6"/>
<evidence type="ECO:0000313" key="1">
    <source>
        <dbReference type="EMBL" id="CAD7620606.1"/>
    </source>
</evidence>
<dbReference type="EMBL" id="OC854861">
    <property type="protein sequence ID" value="CAD7620606.1"/>
    <property type="molecule type" value="Genomic_DNA"/>
</dbReference>
<name>A0A7R9PTU6_9ACAR</name>
<protein>
    <submittedName>
        <fullName evidence="1">Uncharacterized protein</fullName>
    </submittedName>
</protein>
<reference evidence="1" key="1">
    <citation type="submission" date="2020-11" db="EMBL/GenBank/DDBJ databases">
        <authorList>
            <person name="Tran Van P."/>
        </authorList>
    </citation>
    <scope>NUCLEOTIDE SEQUENCE</scope>
</reference>
<accession>A0A7R9PTU6</accession>
<dbReference type="EMBL" id="CAJPIZ010000286">
    <property type="protein sequence ID" value="CAG2101036.1"/>
    <property type="molecule type" value="Genomic_DNA"/>
</dbReference>
<dbReference type="Proteomes" id="UP000759131">
    <property type="component" value="Unassembled WGS sequence"/>
</dbReference>
<evidence type="ECO:0000313" key="2">
    <source>
        <dbReference type="Proteomes" id="UP000759131"/>
    </source>
</evidence>
<gene>
    <name evidence="1" type="ORF">OSB1V03_LOCUS1087</name>
</gene>
<organism evidence="1">
    <name type="scientific">Medioppia subpectinata</name>
    <dbReference type="NCBI Taxonomy" id="1979941"/>
    <lineage>
        <taxon>Eukaryota</taxon>
        <taxon>Metazoa</taxon>
        <taxon>Ecdysozoa</taxon>
        <taxon>Arthropoda</taxon>
        <taxon>Chelicerata</taxon>
        <taxon>Arachnida</taxon>
        <taxon>Acari</taxon>
        <taxon>Acariformes</taxon>
        <taxon>Sarcoptiformes</taxon>
        <taxon>Oribatida</taxon>
        <taxon>Brachypylina</taxon>
        <taxon>Oppioidea</taxon>
        <taxon>Oppiidae</taxon>
        <taxon>Medioppia</taxon>
    </lineage>
</organism>
<keyword evidence="2" id="KW-1185">Reference proteome</keyword>